<name>A1S166_THEPD</name>
<proteinExistence type="predicted"/>
<evidence type="ECO:0000313" key="2">
    <source>
        <dbReference type="Proteomes" id="UP000000641"/>
    </source>
</evidence>
<dbReference type="RefSeq" id="WP_011753461.1">
    <property type="nucleotide sequence ID" value="NC_008698.1"/>
</dbReference>
<dbReference type="EnsemblBacteria" id="ABL79196">
    <property type="protein sequence ID" value="ABL79196"/>
    <property type="gene ID" value="Tpen_1801"/>
</dbReference>
<sequence>MVGVEELFTPERRAAFEKFLDTLVKLDEYGLLDAVNGLVDPELIGRLAEILITPSTLKLLDRVDELVGLLGEVDVDAVKSNVGTLKAVLEALQKEPKPVGLAGLLRALSDPEVQRGLGVAIEVLKALGRASQKK</sequence>
<dbReference type="OrthoDB" id="56850at2157"/>
<accession>A1S166</accession>
<dbReference type="PANTHER" id="PTHR38433">
    <property type="match status" value="1"/>
</dbReference>
<dbReference type="STRING" id="368408.Tpen_1801"/>
<protein>
    <recommendedName>
        <fullName evidence="3">DUF1641 domain-containing protein</fullName>
    </recommendedName>
</protein>
<dbReference type="Pfam" id="PF07849">
    <property type="entry name" value="DUF1641"/>
    <property type="match status" value="1"/>
</dbReference>
<dbReference type="EMBL" id="CP000505">
    <property type="protein sequence ID" value="ABL79196.1"/>
    <property type="molecule type" value="Genomic_DNA"/>
</dbReference>
<evidence type="ECO:0000313" key="1">
    <source>
        <dbReference type="EMBL" id="ABL79196.1"/>
    </source>
</evidence>
<dbReference type="eggNOG" id="arCOG02113">
    <property type="taxonomic scope" value="Archaea"/>
</dbReference>
<dbReference type="PANTHER" id="PTHR38433:SF1">
    <property type="entry name" value="DUF1641 DOMAIN-CONTAINING PROTEIN"/>
    <property type="match status" value="1"/>
</dbReference>
<dbReference type="AlphaFoldDB" id="A1S166"/>
<gene>
    <name evidence="1" type="ordered locus">Tpen_1801</name>
</gene>
<keyword evidence="2" id="KW-1185">Reference proteome</keyword>
<dbReference type="GeneID" id="4601794"/>
<evidence type="ECO:0008006" key="3">
    <source>
        <dbReference type="Google" id="ProtNLM"/>
    </source>
</evidence>
<dbReference type="KEGG" id="tpe:Tpen_1801"/>
<organism evidence="1 2">
    <name type="scientific">Thermofilum pendens (strain DSM 2475 / Hrk 5)</name>
    <dbReference type="NCBI Taxonomy" id="368408"/>
    <lineage>
        <taxon>Archaea</taxon>
        <taxon>Thermoproteota</taxon>
        <taxon>Thermoprotei</taxon>
        <taxon>Thermofilales</taxon>
        <taxon>Thermofilaceae</taxon>
        <taxon>Thermofilum</taxon>
    </lineage>
</organism>
<dbReference type="InterPro" id="IPR012440">
    <property type="entry name" value="DUF1641"/>
</dbReference>
<dbReference type="HOGENOM" id="CLU_1891550_0_0_2"/>
<reference evidence="2" key="1">
    <citation type="journal article" date="2008" name="J. Bacteriol.">
        <title>Genome sequence of Thermofilum pendens reveals an exceptional loss of biosynthetic pathways without genome reduction.</title>
        <authorList>
            <person name="Anderson I."/>
            <person name="Rodriguez J."/>
            <person name="Susanti D."/>
            <person name="Porat I."/>
            <person name="Reich C."/>
            <person name="Ulrich L.E."/>
            <person name="Elkins J.G."/>
            <person name="Mavromatis K."/>
            <person name="Lykidis A."/>
            <person name="Kim E."/>
            <person name="Thompson L.S."/>
            <person name="Nolan M."/>
            <person name="Land M."/>
            <person name="Copeland A."/>
            <person name="Lapidus A."/>
            <person name="Lucas S."/>
            <person name="Detter C."/>
            <person name="Zhulin I.B."/>
            <person name="Olsen G.J."/>
            <person name="Whitman W."/>
            <person name="Mukhopadhyay B."/>
            <person name="Bristow J."/>
            <person name="Kyrpides N."/>
        </authorList>
    </citation>
    <scope>NUCLEOTIDE SEQUENCE [LARGE SCALE GENOMIC DNA]</scope>
    <source>
        <strain evidence="2">DSM 2475 / Hrk 5</strain>
    </source>
</reference>
<dbReference type="Proteomes" id="UP000000641">
    <property type="component" value="Chromosome"/>
</dbReference>